<dbReference type="Pfam" id="PF01425">
    <property type="entry name" value="Amidase"/>
    <property type="match status" value="2"/>
</dbReference>
<keyword evidence="3" id="KW-1185">Reference proteome</keyword>
<dbReference type="GO" id="GO:0004040">
    <property type="term" value="F:amidase activity"/>
    <property type="evidence" value="ECO:0007669"/>
    <property type="project" value="UniProtKB-EC"/>
</dbReference>
<dbReference type="EMBL" id="JBHUFA010000015">
    <property type="protein sequence ID" value="MFD1697313.1"/>
    <property type="molecule type" value="Genomic_DNA"/>
</dbReference>
<dbReference type="PANTHER" id="PTHR46310:SF7">
    <property type="entry name" value="AMIDASE 1"/>
    <property type="match status" value="1"/>
</dbReference>
<name>A0ABW4K2Y3_9HYPH</name>
<evidence type="ECO:0000313" key="3">
    <source>
        <dbReference type="Proteomes" id="UP001597327"/>
    </source>
</evidence>
<dbReference type="PANTHER" id="PTHR46310">
    <property type="entry name" value="AMIDASE 1"/>
    <property type="match status" value="1"/>
</dbReference>
<reference evidence="3" key="1">
    <citation type="journal article" date="2019" name="Int. J. Syst. Evol. Microbiol.">
        <title>The Global Catalogue of Microorganisms (GCM) 10K type strain sequencing project: providing services to taxonomists for standard genome sequencing and annotation.</title>
        <authorList>
            <consortium name="The Broad Institute Genomics Platform"/>
            <consortium name="The Broad Institute Genome Sequencing Center for Infectious Disease"/>
            <person name="Wu L."/>
            <person name="Ma J."/>
        </authorList>
    </citation>
    <scope>NUCLEOTIDE SEQUENCE [LARGE SCALE GENOMIC DNA]</scope>
    <source>
        <strain evidence="3">JCM 3369</strain>
    </source>
</reference>
<gene>
    <name evidence="2" type="ORF">ACFSC7_17495</name>
</gene>
<dbReference type="RefSeq" id="WP_149893559.1">
    <property type="nucleotide sequence ID" value="NZ_JBHUFA010000015.1"/>
</dbReference>
<dbReference type="InterPro" id="IPR020556">
    <property type="entry name" value="Amidase_CS"/>
</dbReference>
<dbReference type="EC" id="3.5.1.4" evidence="2"/>
<dbReference type="PROSITE" id="PS00571">
    <property type="entry name" value="AMIDASES"/>
    <property type="match status" value="1"/>
</dbReference>
<dbReference type="SUPFAM" id="SSF75304">
    <property type="entry name" value="Amidase signature (AS) enzymes"/>
    <property type="match status" value="1"/>
</dbReference>
<proteinExistence type="predicted"/>
<feature type="domain" description="Amidase" evidence="1">
    <location>
        <begin position="265"/>
        <end position="381"/>
    </location>
</feature>
<dbReference type="NCBIfam" id="NF006169">
    <property type="entry name" value="PRK08310.1"/>
    <property type="match status" value="1"/>
</dbReference>
<keyword evidence="2" id="KW-0378">Hydrolase</keyword>
<accession>A0ABW4K2Y3</accession>
<organism evidence="2 3">
    <name type="scientific">Roseibium aestuarii</name>
    <dbReference type="NCBI Taxonomy" id="2600299"/>
    <lineage>
        <taxon>Bacteria</taxon>
        <taxon>Pseudomonadati</taxon>
        <taxon>Pseudomonadota</taxon>
        <taxon>Alphaproteobacteria</taxon>
        <taxon>Hyphomicrobiales</taxon>
        <taxon>Stappiaceae</taxon>
        <taxon>Roseibium</taxon>
    </lineage>
</organism>
<feature type="domain" description="Amidase" evidence="1">
    <location>
        <begin position="21"/>
        <end position="176"/>
    </location>
</feature>
<evidence type="ECO:0000259" key="1">
    <source>
        <dbReference type="Pfam" id="PF01425"/>
    </source>
</evidence>
<protein>
    <submittedName>
        <fullName evidence="2">Amidase</fullName>
        <ecNumber evidence="2">3.5.1.4</ecNumber>
    </submittedName>
</protein>
<sequence>MIADTVAAFSEILDTPLHSGAGALDGLTFAAKDNYELAGRVAGNGTPDWKTSHGPSTLTAPVVQTLLDAGASLAGFVHMDEIAYSIIGANHYYGTPVNSAAPDRVPGGSSSGSASAVAAGLVDFALGTDTGGSVRAPASFCGLYGLRPTHGRLSAQGILPLAIGFDVPGWFAADWSVFARVGAALGIEAGKGVAPTRLWAPATVWDSVAPSVREALAPMLSRLEALVGPAVTTPLPQPDLAGWYEAFRIIQAREVWEALGAWVESTSPTFGPGVGDRIEIARAITDLQVAQAKAVQASIRADMDALLGAGTVLVMPTSPGPAPLRAASQEDLGVFRAAIMQHTCIAGLNGYPELTVPGARVDGAPVGLSLIGSRGADQDLLALAGALSETL</sequence>
<evidence type="ECO:0000313" key="2">
    <source>
        <dbReference type="EMBL" id="MFD1697313.1"/>
    </source>
</evidence>
<comment type="caution">
    <text evidence="2">The sequence shown here is derived from an EMBL/GenBank/DDBJ whole genome shotgun (WGS) entry which is preliminary data.</text>
</comment>
<dbReference type="InterPro" id="IPR023631">
    <property type="entry name" value="Amidase_dom"/>
</dbReference>
<dbReference type="InterPro" id="IPR036928">
    <property type="entry name" value="AS_sf"/>
</dbReference>
<dbReference type="Proteomes" id="UP001597327">
    <property type="component" value="Unassembled WGS sequence"/>
</dbReference>
<dbReference type="Gene3D" id="3.90.1300.10">
    <property type="entry name" value="Amidase signature (AS) domain"/>
    <property type="match status" value="1"/>
</dbReference>